<organism evidence="1 2">
    <name type="scientific">Sphaeroforma arctica JP610</name>
    <dbReference type="NCBI Taxonomy" id="667725"/>
    <lineage>
        <taxon>Eukaryota</taxon>
        <taxon>Ichthyosporea</taxon>
        <taxon>Ichthyophonida</taxon>
        <taxon>Sphaeroforma</taxon>
    </lineage>
</organism>
<dbReference type="EMBL" id="KQ241604">
    <property type="protein sequence ID" value="KNC87577.1"/>
    <property type="molecule type" value="Genomic_DNA"/>
</dbReference>
<name>A0A0L0GF25_9EUKA</name>
<accession>A0A0L0GF25</accession>
<gene>
    <name evidence="1" type="ORF">SARC_00279</name>
</gene>
<evidence type="ECO:0000313" key="1">
    <source>
        <dbReference type="EMBL" id="KNC87577.1"/>
    </source>
</evidence>
<dbReference type="AlphaFoldDB" id="A0A0L0GF25"/>
<reference evidence="1 2" key="1">
    <citation type="submission" date="2011-02" db="EMBL/GenBank/DDBJ databases">
        <title>The Genome Sequence of Sphaeroforma arctica JP610.</title>
        <authorList>
            <consortium name="The Broad Institute Genome Sequencing Platform"/>
            <person name="Russ C."/>
            <person name="Cuomo C."/>
            <person name="Young S.K."/>
            <person name="Zeng Q."/>
            <person name="Gargeya S."/>
            <person name="Alvarado L."/>
            <person name="Berlin A."/>
            <person name="Chapman S.B."/>
            <person name="Chen Z."/>
            <person name="Freedman E."/>
            <person name="Gellesch M."/>
            <person name="Goldberg J."/>
            <person name="Griggs A."/>
            <person name="Gujja S."/>
            <person name="Heilman E."/>
            <person name="Heiman D."/>
            <person name="Howarth C."/>
            <person name="Mehta T."/>
            <person name="Neiman D."/>
            <person name="Pearson M."/>
            <person name="Roberts A."/>
            <person name="Saif S."/>
            <person name="Shea T."/>
            <person name="Shenoy N."/>
            <person name="Sisk P."/>
            <person name="Stolte C."/>
            <person name="Sykes S."/>
            <person name="White J."/>
            <person name="Yandava C."/>
            <person name="Burger G."/>
            <person name="Gray M.W."/>
            <person name="Holland P.W.H."/>
            <person name="King N."/>
            <person name="Lang F.B.F."/>
            <person name="Roger A.J."/>
            <person name="Ruiz-Trillo I."/>
            <person name="Haas B."/>
            <person name="Nusbaum C."/>
            <person name="Birren B."/>
        </authorList>
    </citation>
    <scope>NUCLEOTIDE SEQUENCE [LARGE SCALE GENOMIC DNA]</scope>
    <source>
        <strain evidence="1 2">JP610</strain>
    </source>
</reference>
<dbReference type="Proteomes" id="UP000054560">
    <property type="component" value="Unassembled WGS sequence"/>
</dbReference>
<sequence>QASNKLEVIAPNSGYKKAIGLFPKRNPSLSISVQTASNSALNHFHGETAPVSDESDQEIDSFQMKDLVEFRQNLTRAQAKGILSWMRLQKVDRRRILESMIRLQAIESTMRVEMKMKSDETMVNRMRICGEYIKLHEDALSKLNKTTHKRQRKRKDAEIVVDRKKSNVSVPALPGTYSDRVVDITMTATPSKLDLMENKSEKKRDRRHVPRTRLRHVLPLPSLDKWADFLQ</sequence>
<feature type="non-terminal residue" evidence="1">
    <location>
        <position position="1"/>
    </location>
</feature>
<dbReference type="GeneID" id="25900783"/>
<proteinExistence type="predicted"/>
<dbReference type="RefSeq" id="XP_014161479.1">
    <property type="nucleotide sequence ID" value="XM_014306004.1"/>
</dbReference>
<evidence type="ECO:0000313" key="2">
    <source>
        <dbReference type="Proteomes" id="UP000054560"/>
    </source>
</evidence>
<protein>
    <submittedName>
        <fullName evidence="1">Uncharacterized protein</fullName>
    </submittedName>
</protein>
<keyword evidence="2" id="KW-1185">Reference proteome</keyword>